<dbReference type="PANTHER" id="PTHR45138">
    <property type="entry name" value="REGULATORY COMPONENTS OF SENSORY TRANSDUCTION SYSTEM"/>
    <property type="match status" value="1"/>
</dbReference>
<keyword evidence="6" id="KW-0614">Plasmid</keyword>
<dbReference type="InterPro" id="IPR029787">
    <property type="entry name" value="Nucleotide_cyclase"/>
</dbReference>
<evidence type="ECO:0000256" key="1">
    <source>
        <dbReference type="ARBA" id="ARBA00012528"/>
    </source>
</evidence>
<dbReference type="RefSeq" id="WP_167315470.1">
    <property type="nucleotide sequence ID" value="NZ_CP050268.1"/>
</dbReference>
<feature type="region of interest" description="Disordered" evidence="3">
    <location>
        <begin position="388"/>
        <end position="407"/>
    </location>
</feature>
<reference evidence="6 7" key="1">
    <citation type="submission" date="2020-03" db="EMBL/GenBank/DDBJ databases">
        <title>Genome mining reveals the biosynthetic pathways of PHA and ectoines of the halophilic strain Salinivibrio costicola M318 isolated from fermented shrimp paste.</title>
        <authorList>
            <person name="Doan T.V."/>
            <person name="Tran L.T."/>
            <person name="Trieu T.A."/>
            <person name="Nguyen Q.V."/>
            <person name="Quach T.N."/>
            <person name="Phi T.Q."/>
            <person name="Kumar S."/>
        </authorList>
    </citation>
    <scope>NUCLEOTIDE SEQUENCE [LARGE SCALE GENOMIC DNA]</scope>
    <source>
        <strain evidence="6 7">M318</strain>
        <plasmid evidence="6 7">pM138.1</plasmid>
    </source>
</reference>
<dbReference type="InterPro" id="IPR050469">
    <property type="entry name" value="Diguanylate_Cyclase"/>
</dbReference>
<keyword evidence="4" id="KW-1133">Transmembrane helix</keyword>
<evidence type="ECO:0000259" key="5">
    <source>
        <dbReference type="PROSITE" id="PS50887"/>
    </source>
</evidence>
<feature type="transmembrane region" description="Helical" evidence="4">
    <location>
        <begin position="118"/>
        <end position="141"/>
    </location>
</feature>
<feature type="transmembrane region" description="Helical" evidence="4">
    <location>
        <begin position="62"/>
        <end position="81"/>
    </location>
</feature>
<keyword evidence="4" id="KW-0472">Membrane</keyword>
<geneLocation type="plasmid" evidence="6 7">
    <name>pM138.1</name>
</geneLocation>
<sequence length="420" mass="47518">MFDLHLPTLTLACISIFWLLTVAVLLIGWQFNQHRDIKLWGVACLLISAGTSVYNLGNSTEISGLVWLGVVAAISAQVFVWWGTQSLEKQPPWWRVGGLVFTLAVGIYSLLLVNDAPLAIRISFYCLFYAVIHLMVLRILLKSPYRARTGYRLYAGIASILLVLYGLRIQFAFDTPFNETTLSHRYIFVYYMILMAEFVKFVTFIYLCFERLEYTLCQLALQDTLTQLPNRRAFVTQTTQRLEDDTAHALLLADLDNFKSINDVYGHLAGDQVLIAFSQHLQHIAQQEGALCARTGGEEFILLLSGDSVKRVQHIALQLRRQIEACQVRTEQGHIIRFTVSVGVATHRRHQPVTINQLFECADGALYEAKARGRNRIEFALTEHQAAPSSVAPMRATTSVPCEESNTDLPKRYLTRQSLT</sequence>
<feature type="transmembrane region" description="Helical" evidence="4">
    <location>
        <begin position="188"/>
        <end position="209"/>
    </location>
</feature>
<proteinExistence type="predicted"/>
<dbReference type="PROSITE" id="PS50887">
    <property type="entry name" value="GGDEF"/>
    <property type="match status" value="1"/>
</dbReference>
<keyword evidence="4" id="KW-0812">Transmembrane</keyword>
<dbReference type="NCBIfam" id="TIGR00254">
    <property type="entry name" value="GGDEF"/>
    <property type="match status" value="1"/>
</dbReference>
<dbReference type="SUPFAM" id="SSF55073">
    <property type="entry name" value="Nucleotide cyclase"/>
    <property type="match status" value="1"/>
</dbReference>
<evidence type="ECO:0000313" key="6">
    <source>
        <dbReference type="EMBL" id="QIR08029.1"/>
    </source>
</evidence>
<organism evidence="6 7">
    <name type="scientific">Salinivibrio costicola</name>
    <name type="common">Vibrio costicola</name>
    <dbReference type="NCBI Taxonomy" id="51367"/>
    <lineage>
        <taxon>Bacteria</taxon>
        <taxon>Pseudomonadati</taxon>
        <taxon>Pseudomonadota</taxon>
        <taxon>Gammaproteobacteria</taxon>
        <taxon>Vibrionales</taxon>
        <taxon>Vibrionaceae</taxon>
        <taxon>Salinivibrio</taxon>
    </lineage>
</organism>
<dbReference type="Proteomes" id="UP000501408">
    <property type="component" value="Plasmid pM138.1"/>
</dbReference>
<evidence type="ECO:0000313" key="7">
    <source>
        <dbReference type="Proteomes" id="UP000501408"/>
    </source>
</evidence>
<gene>
    <name evidence="6" type="ORF">HBA18_16510</name>
</gene>
<protein>
    <recommendedName>
        <fullName evidence="1">diguanylate cyclase</fullName>
        <ecNumber evidence="1">2.7.7.65</ecNumber>
    </recommendedName>
</protein>
<evidence type="ECO:0000256" key="3">
    <source>
        <dbReference type="SAM" id="MobiDB-lite"/>
    </source>
</evidence>
<dbReference type="CDD" id="cd01949">
    <property type="entry name" value="GGDEF"/>
    <property type="match status" value="1"/>
</dbReference>
<feature type="domain" description="GGDEF" evidence="5">
    <location>
        <begin position="246"/>
        <end position="382"/>
    </location>
</feature>
<accession>A0ABX6K988</accession>
<name>A0ABX6K988_SALCS</name>
<dbReference type="PANTHER" id="PTHR45138:SF9">
    <property type="entry name" value="DIGUANYLATE CYCLASE DGCM-RELATED"/>
    <property type="match status" value="1"/>
</dbReference>
<comment type="catalytic activity">
    <reaction evidence="2">
        <text>2 GTP = 3',3'-c-di-GMP + 2 diphosphate</text>
        <dbReference type="Rhea" id="RHEA:24898"/>
        <dbReference type="ChEBI" id="CHEBI:33019"/>
        <dbReference type="ChEBI" id="CHEBI:37565"/>
        <dbReference type="ChEBI" id="CHEBI:58805"/>
        <dbReference type="EC" id="2.7.7.65"/>
    </reaction>
</comment>
<dbReference type="InterPro" id="IPR000160">
    <property type="entry name" value="GGDEF_dom"/>
</dbReference>
<evidence type="ECO:0000256" key="4">
    <source>
        <dbReference type="SAM" id="Phobius"/>
    </source>
</evidence>
<keyword evidence="7" id="KW-1185">Reference proteome</keyword>
<feature type="transmembrane region" description="Helical" evidence="4">
    <location>
        <begin position="6"/>
        <end position="27"/>
    </location>
</feature>
<feature type="transmembrane region" description="Helical" evidence="4">
    <location>
        <begin position="153"/>
        <end position="173"/>
    </location>
</feature>
<dbReference type="Pfam" id="PF00990">
    <property type="entry name" value="GGDEF"/>
    <property type="match status" value="1"/>
</dbReference>
<dbReference type="Gene3D" id="3.30.70.270">
    <property type="match status" value="1"/>
</dbReference>
<evidence type="ECO:0000256" key="2">
    <source>
        <dbReference type="ARBA" id="ARBA00034247"/>
    </source>
</evidence>
<dbReference type="EC" id="2.7.7.65" evidence="1"/>
<dbReference type="SMART" id="SM00267">
    <property type="entry name" value="GGDEF"/>
    <property type="match status" value="1"/>
</dbReference>
<feature type="transmembrane region" description="Helical" evidence="4">
    <location>
        <begin position="39"/>
        <end position="56"/>
    </location>
</feature>
<feature type="transmembrane region" description="Helical" evidence="4">
    <location>
        <begin position="93"/>
        <end position="112"/>
    </location>
</feature>
<dbReference type="InterPro" id="IPR043128">
    <property type="entry name" value="Rev_trsase/Diguanyl_cyclase"/>
</dbReference>
<dbReference type="EMBL" id="CP050268">
    <property type="protein sequence ID" value="QIR08029.1"/>
    <property type="molecule type" value="Genomic_DNA"/>
</dbReference>